<evidence type="ECO:0000313" key="3">
    <source>
        <dbReference type="Proteomes" id="UP000290288"/>
    </source>
</evidence>
<accession>A0A4Q2DVX4</accession>
<dbReference type="PANTHER" id="PTHR34066:SF1">
    <property type="entry name" value="DUF1764 FAMILY PROTEIN"/>
    <property type="match status" value="1"/>
</dbReference>
<dbReference type="InterPro" id="IPR013885">
    <property type="entry name" value="DUF1764_euk"/>
</dbReference>
<proteinExistence type="predicted"/>
<dbReference type="Pfam" id="PF08576">
    <property type="entry name" value="DUF1764"/>
    <property type="match status" value="1"/>
</dbReference>
<dbReference type="EMBL" id="SDEE01000014">
    <property type="protein sequence ID" value="RXW24800.1"/>
    <property type="molecule type" value="Genomic_DNA"/>
</dbReference>
<dbReference type="Proteomes" id="UP000290288">
    <property type="component" value="Unassembled WGS sequence"/>
</dbReference>
<feature type="compositionally biased region" description="Basic residues" evidence="1">
    <location>
        <begin position="31"/>
        <end position="40"/>
    </location>
</feature>
<sequence>MSEIDAIFASKGKARAKAIDPQPAEAPALKPSKKKKKAKKNKSDPQPVTEDAPATSKKRPAPETIVDPSVQISQKRQKTELPSEQGAKQKSKPKKNKEEEEAFRDSRGTGPRRKTDEGWNIYKEDELGISNEGGDTHLCPFDCDCCF</sequence>
<organism evidence="2 3">
    <name type="scientific">Candolleomyces aberdarensis</name>
    <dbReference type="NCBI Taxonomy" id="2316362"/>
    <lineage>
        <taxon>Eukaryota</taxon>
        <taxon>Fungi</taxon>
        <taxon>Dikarya</taxon>
        <taxon>Basidiomycota</taxon>
        <taxon>Agaricomycotina</taxon>
        <taxon>Agaricomycetes</taxon>
        <taxon>Agaricomycetidae</taxon>
        <taxon>Agaricales</taxon>
        <taxon>Agaricineae</taxon>
        <taxon>Psathyrellaceae</taxon>
        <taxon>Candolleomyces</taxon>
    </lineage>
</organism>
<name>A0A4Q2DVX4_9AGAR</name>
<gene>
    <name evidence="2" type="ORF">EST38_g1065</name>
</gene>
<evidence type="ECO:0000313" key="2">
    <source>
        <dbReference type="EMBL" id="RXW24800.1"/>
    </source>
</evidence>
<feature type="region of interest" description="Disordered" evidence="1">
    <location>
        <begin position="1"/>
        <end position="119"/>
    </location>
</feature>
<reference evidence="2 3" key="1">
    <citation type="submission" date="2019-01" db="EMBL/GenBank/DDBJ databases">
        <title>Draft genome sequence of Psathyrella aberdarensis IHI B618.</title>
        <authorList>
            <person name="Buettner E."/>
            <person name="Kellner H."/>
        </authorList>
    </citation>
    <scope>NUCLEOTIDE SEQUENCE [LARGE SCALE GENOMIC DNA]</scope>
    <source>
        <strain evidence="2 3">IHI B618</strain>
    </source>
</reference>
<dbReference type="OrthoDB" id="20835at2759"/>
<protein>
    <recommendedName>
        <fullName evidence="4">DUF1764-domain-containing protein</fullName>
    </recommendedName>
</protein>
<dbReference type="PANTHER" id="PTHR34066">
    <property type="entry name" value="GROWTH FACTOR 2"/>
    <property type="match status" value="1"/>
</dbReference>
<evidence type="ECO:0000256" key="1">
    <source>
        <dbReference type="SAM" id="MobiDB-lite"/>
    </source>
</evidence>
<evidence type="ECO:0008006" key="4">
    <source>
        <dbReference type="Google" id="ProtNLM"/>
    </source>
</evidence>
<dbReference type="AlphaFoldDB" id="A0A4Q2DVX4"/>
<feature type="compositionally biased region" description="Basic and acidic residues" evidence="1">
    <location>
        <begin position="103"/>
        <end position="119"/>
    </location>
</feature>
<comment type="caution">
    <text evidence="2">The sequence shown here is derived from an EMBL/GenBank/DDBJ whole genome shotgun (WGS) entry which is preliminary data.</text>
</comment>
<keyword evidence="3" id="KW-1185">Reference proteome</keyword>